<keyword evidence="2" id="KW-0227">DNA damage</keyword>
<dbReference type="InterPro" id="IPR015381">
    <property type="entry name" value="XLF-like_N"/>
</dbReference>
<dbReference type="OrthoDB" id="2155935at2759"/>
<evidence type="ECO:0000256" key="3">
    <source>
        <dbReference type="ARBA" id="ARBA00023125"/>
    </source>
</evidence>
<comment type="similarity">
    <text evidence="6">Belongs to the XRCC4-XLF family. XLF subfamily.</text>
</comment>
<keyword evidence="3" id="KW-0238">DNA-binding</keyword>
<dbReference type="InterPro" id="IPR038051">
    <property type="entry name" value="XRCC4-like_N_sf"/>
</dbReference>
<evidence type="ECO:0000256" key="4">
    <source>
        <dbReference type="ARBA" id="ARBA00023204"/>
    </source>
</evidence>
<feature type="region of interest" description="Disordered" evidence="8">
    <location>
        <begin position="264"/>
        <end position="354"/>
    </location>
</feature>
<keyword evidence="4" id="KW-0234">DNA repair</keyword>
<evidence type="ECO:0000256" key="6">
    <source>
        <dbReference type="ARBA" id="ARBA00025747"/>
    </source>
</evidence>
<accession>Q4SEQ4</accession>
<reference evidence="10" key="1">
    <citation type="journal article" date="2004" name="Nature">
        <title>Genome duplication in the teleost fish Tetraodon nigroviridis reveals the early vertebrate proto-karyotype.</title>
        <authorList>
            <person name="Jaillon O."/>
            <person name="Aury J.-M."/>
            <person name="Brunet F."/>
            <person name="Petit J.-L."/>
            <person name="Stange-Thomann N."/>
            <person name="Mauceli E."/>
            <person name="Bouneau L."/>
            <person name="Fischer C."/>
            <person name="Ozouf-Costaz C."/>
            <person name="Bernot A."/>
            <person name="Nicaud S."/>
            <person name="Jaffe D."/>
            <person name="Fisher S."/>
            <person name="Lutfalla G."/>
            <person name="Dossat C."/>
            <person name="Segurens B."/>
            <person name="Dasilva C."/>
            <person name="Salanoubat M."/>
            <person name="Levy M."/>
            <person name="Boudet N."/>
            <person name="Castellano S."/>
            <person name="Anthouard V."/>
            <person name="Jubin C."/>
            <person name="Castelli V."/>
            <person name="Katinka M."/>
            <person name="Vacherie B."/>
            <person name="Biemont C."/>
            <person name="Skalli Z."/>
            <person name="Cattolico L."/>
            <person name="Poulain J."/>
            <person name="De Berardinis V."/>
            <person name="Cruaud C."/>
            <person name="Duprat S."/>
            <person name="Brottier P."/>
            <person name="Coutanceau J.-P."/>
            <person name="Gouzy J."/>
            <person name="Parra G."/>
            <person name="Lardier G."/>
            <person name="Chapple C."/>
            <person name="McKernan K.J."/>
            <person name="McEwan P."/>
            <person name="Bosak S."/>
            <person name="Kellis M."/>
            <person name="Volff J.-N."/>
            <person name="Guigo R."/>
            <person name="Zody M.C."/>
            <person name="Mesirov J."/>
            <person name="Lindblad-Toh K."/>
            <person name="Birren B."/>
            <person name="Nusbaum C."/>
            <person name="Kahn D."/>
            <person name="Robinson-Rechavi M."/>
            <person name="Laudet V."/>
            <person name="Schachter V."/>
            <person name="Quetier F."/>
            <person name="Saurin W."/>
            <person name="Scarpelli C."/>
            <person name="Wincker P."/>
            <person name="Lander E.S."/>
            <person name="Weissenbach J."/>
            <person name="Roest Crollius H."/>
        </authorList>
    </citation>
    <scope>NUCLEOTIDE SEQUENCE [LARGE SCALE GENOMIC DNA]</scope>
</reference>
<evidence type="ECO:0000259" key="9">
    <source>
        <dbReference type="Pfam" id="PF09302"/>
    </source>
</evidence>
<gene>
    <name evidence="10" type="ORF">GSTENG00019437001</name>
</gene>
<dbReference type="GO" id="GO:0045027">
    <property type="term" value="F:DNA end binding"/>
    <property type="evidence" value="ECO:0007669"/>
    <property type="project" value="TreeGrafter"/>
</dbReference>
<comment type="subcellular location">
    <subcellularLocation>
        <location evidence="1">Nucleus</location>
    </subcellularLocation>
</comment>
<sequence>MEACDAAPDVLLQRPWLPVNIGGCRLLAKSCLGASSYHLLLTDTHCVWEERAGPSDIQRRAQELNKRLRAPVEAFFTHLCQVVRPCLSGSAGPPDGGPQISLIREDDGDLRIKVKSELAGLPFRWEFHCRPASLAVVCAQLVRPLLAMSHLLQRQGLCGLAAPPLFSAPAWKGQGGVPQRHHRPVMETLPLLCSDQQQVLNFHADLQHLYAAAVAHGNGSTKKRKVSEEEADGAPPQGLIKAQSNAVGVLLLLFFMQVSPASASGSGCDLRRNGPGPGPGAKPEGAGGRRQSPLPWPRPTGTMERIGLRRRLRCGIPPFHHPSAPLPPPQAPPLTADPERASSKPKKKKVGLFR</sequence>
<keyword evidence="5" id="KW-0539">Nucleus</keyword>
<dbReference type="KEGG" id="tng:GSTEN00019437G001"/>
<organism evidence="10">
    <name type="scientific">Tetraodon nigroviridis</name>
    <name type="common">Spotted green pufferfish</name>
    <name type="synonym">Chelonodon nigroviridis</name>
    <dbReference type="NCBI Taxonomy" id="99883"/>
    <lineage>
        <taxon>Eukaryota</taxon>
        <taxon>Metazoa</taxon>
        <taxon>Chordata</taxon>
        <taxon>Craniata</taxon>
        <taxon>Vertebrata</taxon>
        <taxon>Euteleostomi</taxon>
        <taxon>Actinopterygii</taxon>
        <taxon>Neopterygii</taxon>
        <taxon>Teleostei</taxon>
        <taxon>Neoteleostei</taxon>
        <taxon>Acanthomorphata</taxon>
        <taxon>Eupercaria</taxon>
        <taxon>Tetraodontiformes</taxon>
        <taxon>Tetradontoidea</taxon>
        <taxon>Tetraodontidae</taxon>
        <taxon>Tetraodon</taxon>
    </lineage>
</organism>
<feature type="domain" description="XLF-like N-terminal" evidence="9">
    <location>
        <begin position="15"/>
        <end position="130"/>
    </location>
</feature>
<dbReference type="InterPro" id="IPR052287">
    <property type="entry name" value="NHEJ_factor"/>
</dbReference>
<evidence type="ECO:0000256" key="1">
    <source>
        <dbReference type="ARBA" id="ARBA00004123"/>
    </source>
</evidence>
<dbReference type="CDD" id="cd22285">
    <property type="entry name" value="HD_XLF_N"/>
    <property type="match status" value="1"/>
</dbReference>
<dbReference type="GO" id="GO:0006303">
    <property type="term" value="P:double-strand break repair via nonhomologous end joining"/>
    <property type="evidence" value="ECO:0007669"/>
    <property type="project" value="TreeGrafter"/>
</dbReference>
<dbReference type="EMBL" id="CAAE01014614">
    <property type="protein sequence ID" value="CAG00878.1"/>
    <property type="molecule type" value="Genomic_DNA"/>
</dbReference>
<evidence type="ECO:0000256" key="7">
    <source>
        <dbReference type="ARBA" id="ARBA00044529"/>
    </source>
</evidence>
<evidence type="ECO:0000313" key="10">
    <source>
        <dbReference type="EMBL" id="CAG00878.1"/>
    </source>
</evidence>
<name>Q4SEQ4_TETNG</name>
<dbReference type="PANTHER" id="PTHR32235">
    <property type="entry name" value="NON-HOMOLOGOUS END-JOINING FACTOR 1"/>
    <property type="match status" value="1"/>
</dbReference>
<protein>
    <recommendedName>
        <fullName evidence="7">Non-homologous end-joining factor 1</fullName>
    </recommendedName>
</protein>
<feature type="compositionally biased region" description="Low complexity" evidence="8">
    <location>
        <begin position="314"/>
        <end position="323"/>
    </location>
</feature>
<evidence type="ECO:0000256" key="2">
    <source>
        <dbReference type="ARBA" id="ARBA00022763"/>
    </source>
</evidence>
<reference evidence="10" key="2">
    <citation type="submission" date="2004-02" db="EMBL/GenBank/DDBJ databases">
        <authorList>
            <consortium name="Genoscope"/>
            <consortium name="Whitehead Institute Centre for Genome Research"/>
        </authorList>
    </citation>
    <scope>NUCLEOTIDE SEQUENCE</scope>
</reference>
<comment type="caution">
    <text evidence="10">The sequence shown here is derived from an EMBL/GenBank/DDBJ whole genome shotgun (WGS) entry which is preliminary data.</text>
</comment>
<dbReference type="Pfam" id="PF09302">
    <property type="entry name" value="XLF"/>
    <property type="match status" value="1"/>
</dbReference>
<dbReference type="AlphaFoldDB" id="Q4SEQ4"/>
<dbReference type="GO" id="GO:0032807">
    <property type="term" value="C:DNA ligase IV complex"/>
    <property type="evidence" value="ECO:0007669"/>
    <property type="project" value="TreeGrafter"/>
</dbReference>
<proteinExistence type="inferred from homology"/>
<dbReference type="FunFam" id="2.170.210.10:FF:000001">
    <property type="entry name" value="Non-homologous end-joining factor 1"/>
    <property type="match status" value="1"/>
</dbReference>
<dbReference type="Gene3D" id="2.170.210.10">
    <property type="entry name" value="DNA double-strand break repair and VJ recombination XRCC4, N-terminal"/>
    <property type="match status" value="1"/>
</dbReference>
<feature type="compositionally biased region" description="Basic residues" evidence="8">
    <location>
        <begin position="343"/>
        <end position="354"/>
    </location>
</feature>
<evidence type="ECO:0000256" key="5">
    <source>
        <dbReference type="ARBA" id="ARBA00023242"/>
    </source>
</evidence>
<dbReference type="PANTHER" id="PTHR32235:SF1">
    <property type="entry name" value="NON-HOMOLOGOUS END-JOINING FACTOR 1"/>
    <property type="match status" value="1"/>
</dbReference>
<evidence type="ECO:0000256" key="8">
    <source>
        <dbReference type="SAM" id="MobiDB-lite"/>
    </source>
</evidence>